<proteinExistence type="predicted"/>
<dbReference type="EMBL" id="JEME01000161">
    <property type="protein sequence ID" value="KYG10981.1"/>
    <property type="molecule type" value="Genomic_DNA"/>
</dbReference>
<evidence type="ECO:0000313" key="1">
    <source>
        <dbReference type="EMBL" id="KYG10981.1"/>
    </source>
</evidence>
<comment type="caution">
    <text evidence="1">The sequence shown here is derived from an EMBL/GenBank/DDBJ whole genome shotgun (WGS) entry which is preliminary data.</text>
</comment>
<gene>
    <name evidence="1" type="ORF">BE21_09210</name>
</gene>
<reference evidence="1 2" key="1">
    <citation type="submission" date="2014-02" db="EMBL/GenBank/DDBJ databases">
        <title>The small core and large imbalanced accessory genome model reveals a collaborative survival strategy of Sorangium cellulosum strains in nature.</title>
        <authorList>
            <person name="Han K."/>
            <person name="Peng R."/>
            <person name="Blom J."/>
            <person name="Li Y.-Z."/>
        </authorList>
    </citation>
    <scope>NUCLEOTIDE SEQUENCE [LARGE SCALE GENOMIC DNA]</scope>
    <source>
        <strain evidence="1 2">So0007-03</strain>
    </source>
</reference>
<name>A0A150U211_SORCE</name>
<sequence>MANALTTRWSHRALDALRAAPVVPRTPLADLSPTRELDDELYELTGRRGMPVVDGTTLGYPATIDAPTDECQRGYCLWGRGRTRIRLNERPDGVWGTADLGSTISWRACVELLVLRQQYRSWIPVLVCKDARPTLPRRWGRDLALALGLGAIDAVDNVFCDDEILCWDSHFLARSVDGAARLLERCSSLGFCASTPAPDARPIFVSDIEQQSIPGRLEHPHRGTGDDDVVVSIAGRDLIRQQRMFRGHVMETVEATPTRRERIRRHPPALGSVRLREYLRRHATALPAAPPPAAMAGAPEELLLLGRTLLLRPGEGNMWLGLWGIEDLPDAARKAAPTAVAVAHGAPKLSRGEWPFYRWGDLDMICIGGGPEFESYLCDATGAMWSCDAAYGHFEFVGGGVVSWLERLAFNADLDAMGHASALLTIPLKAWGELAEHLNVPLVRECSDARSRLYVSAAYAIWESSPTRGIPVVDVRARGSRELIPVVTWARERWGTMKVAVSGDDGTTEELADAIEAEGIRILDGETGGWTTASFWDGWHVHV</sequence>
<organism evidence="1 2">
    <name type="scientific">Sorangium cellulosum</name>
    <name type="common">Polyangium cellulosum</name>
    <dbReference type="NCBI Taxonomy" id="56"/>
    <lineage>
        <taxon>Bacteria</taxon>
        <taxon>Pseudomonadati</taxon>
        <taxon>Myxococcota</taxon>
        <taxon>Polyangia</taxon>
        <taxon>Polyangiales</taxon>
        <taxon>Polyangiaceae</taxon>
        <taxon>Sorangium</taxon>
    </lineage>
</organism>
<dbReference type="AlphaFoldDB" id="A0A150U211"/>
<accession>A0A150U211</accession>
<dbReference type="Proteomes" id="UP000075502">
    <property type="component" value="Unassembled WGS sequence"/>
</dbReference>
<protein>
    <submittedName>
        <fullName evidence="1">Uncharacterized protein</fullName>
    </submittedName>
</protein>
<evidence type="ECO:0000313" key="2">
    <source>
        <dbReference type="Proteomes" id="UP000075502"/>
    </source>
</evidence>